<evidence type="ECO:0000313" key="2">
    <source>
        <dbReference type="Proteomes" id="UP000218287"/>
    </source>
</evidence>
<gene>
    <name evidence="1" type="ORF">NIES21_28890</name>
</gene>
<sequence>MSRVGIFSKTYINPEYSSECPPYKYLSFFNNQIMISIDAVGNFQNRVTNALHLGNQTKIATSESNITIA</sequence>
<accession>A0A1Z4GHV3</accession>
<dbReference type="Proteomes" id="UP000218287">
    <property type="component" value="Chromosome"/>
</dbReference>
<protein>
    <submittedName>
        <fullName evidence="1">Uncharacterized protein</fullName>
    </submittedName>
</protein>
<keyword evidence="2" id="KW-1185">Reference proteome</keyword>
<evidence type="ECO:0000313" key="1">
    <source>
        <dbReference type="EMBL" id="BAY17055.1"/>
    </source>
</evidence>
<organism evidence="1 2">
    <name type="scientific">Anabaenopsis circularis NIES-21</name>
    <dbReference type="NCBI Taxonomy" id="1085406"/>
    <lineage>
        <taxon>Bacteria</taxon>
        <taxon>Bacillati</taxon>
        <taxon>Cyanobacteriota</taxon>
        <taxon>Cyanophyceae</taxon>
        <taxon>Nostocales</taxon>
        <taxon>Nodulariaceae</taxon>
        <taxon>Anabaenopsis</taxon>
    </lineage>
</organism>
<reference evidence="1 2" key="1">
    <citation type="submission" date="2017-06" db="EMBL/GenBank/DDBJ databases">
        <title>Genome sequencing of cyanobaciteial culture collection at National Institute for Environmental Studies (NIES).</title>
        <authorList>
            <person name="Hirose Y."/>
            <person name="Shimura Y."/>
            <person name="Fujisawa T."/>
            <person name="Nakamura Y."/>
            <person name="Kawachi M."/>
        </authorList>
    </citation>
    <scope>NUCLEOTIDE SEQUENCE [LARGE SCALE GENOMIC DNA]</scope>
    <source>
        <strain evidence="1 2">NIES-21</strain>
    </source>
</reference>
<name>A0A1Z4GHV3_9CYAN</name>
<proteinExistence type="predicted"/>
<dbReference type="AlphaFoldDB" id="A0A1Z4GHV3"/>
<dbReference type="EMBL" id="AP018174">
    <property type="protein sequence ID" value="BAY17055.1"/>
    <property type="molecule type" value="Genomic_DNA"/>
</dbReference>